<accession>A0ABD1SLL5</accession>
<dbReference type="Proteomes" id="UP001604277">
    <property type="component" value="Unassembled WGS sequence"/>
</dbReference>
<comment type="caution">
    <text evidence="2">The sequence shown here is derived from an EMBL/GenBank/DDBJ whole genome shotgun (WGS) entry which is preliminary data.</text>
</comment>
<name>A0ABD1SLL5_9LAMI</name>
<feature type="chain" id="PRO_5044792315" evidence="1">
    <location>
        <begin position="24"/>
        <end position="221"/>
    </location>
</feature>
<dbReference type="EMBL" id="JBFOLJ010000010">
    <property type="protein sequence ID" value="KAL2501621.1"/>
    <property type="molecule type" value="Genomic_DNA"/>
</dbReference>
<reference evidence="3" key="1">
    <citation type="submission" date="2024-07" db="EMBL/GenBank/DDBJ databases">
        <title>Two chromosome-level genome assemblies of Korean endemic species Abeliophyllum distichum and Forsythia ovata (Oleaceae).</title>
        <authorList>
            <person name="Jang H."/>
        </authorList>
    </citation>
    <scope>NUCLEOTIDE SEQUENCE [LARGE SCALE GENOMIC DNA]</scope>
</reference>
<gene>
    <name evidence="2" type="ORF">Fot_35469</name>
</gene>
<proteinExistence type="predicted"/>
<dbReference type="AlphaFoldDB" id="A0ABD1SLL5"/>
<protein>
    <submittedName>
        <fullName evidence="2">Uncharacterized protein</fullName>
    </submittedName>
</protein>
<organism evidence="2 3">
    <name type="scientific">Forsythia ovata</name>
    <dbReference type="NCBI Taxonomy" id="205694"/>
    <lineage>
        <taxon>Eukaryota</taxon>
        <taxon>Viridiplantae</taxon>
        <taxon>Streptophyta</taxon>
        <taxon>Embryophyta</taxon>
        <taxon>Tracheophyta</taxon>
        <taxon>Spermatophyta</taxon>
        <taxon>Magnoliopsida</taxon>
        <taxon>eudicotyledons</taxon>
        <taxon>Gunneridae</taxon>
        <taxon>Pentapetalae</taxon>
        <taxon>asterids</taxon>
        <taxon>lamiids</taxon>
        <taxon>Lamiales</taxon>
        <taxon>Oleaceae</taxon>
        <taxon>Forsythieae</taxon>
        <taxon>Forsythia</taxon>
    </lineage>
</organism>
<evidence type="ECO:0000256" key="1">
    <source>
        <dbReference type="SAM" id="SignalP"/>
    </source>
</evidence>
<feature type="signal peptide" evidence="1">
    <location>
        <begin position="1"/>
        <end position="23"/>
    </location>
</feature>
<evidence type="ECO:0000313" key="2">
    <source>
        <dbReference type="EMBL" id="KAL2501621.1"/>
    </source>
</evidence>
<keyword evidence="1" id="KW-0732">Signal</keyword>
<sequence>MEETHRQTLLFCLLLLPIMVVRSDQWQGRHYFPTSKHQNPSQALIQPRIHPQELRENHRNWKEKSRNQIPHEIRFQNSQVVFSIPQPAAPPSCLVPVTALTPSSLPSPPRVAPPYPTYWICCPKTPKITTFLKFALPLTIFSPNAELQPPLPPPNHGGPFSMARTSSFPNENSTLSDLMELFGWRFVLNGKDVIIVLVGSGADKEACFSTILVYNWYQYSP</sequence>
<keyword evidence="3" id="KW-1185">Reference proteome</keyword>
<evidence type="ECO:0000313" key="3">
    <source>
        <dbReference type="Proteomes" id="UP001604277"/>
    </source>
</evidence>